<dbReference type="InterPro" id="IPR011989">
    <property type="entry name" value="ARM-like"/>
</dbReference>
<feature type="compositionally biased region" description="Low complexity" evidence="6">
    <location>
        <begin position="788"/>
        <end position="803"/>
    </location>
</feature>
<evidence type="ECO:0000256" key="1">
    <source>
        <dbReference type="ARBA" id="ARBA00004123"/>
    </source>
</evidence>
<dbReference type="Pfam" id="PF00514">
    <property type="entry name" value="Arm"/>
    <property type="match status" value="1"/>
</dbReference>
<evidence type="ECO:0000256" key="4">
    <source>
        <dbReference type="ARBA" id="ARBA00022737"/>
    </source>
</evidence>
<dbReference type="EMBL" id="MU253864">
    <property type="protein sequence ID" value="KAG9245127.1"/>
    <property type="molecule type" value="Genomic_DNA"/>
</dbReference>
<dbReference type="Gene3D" id="1.25.10.10">
    <property type="entry name" value="Leucine-rich Repeat Variant"/>
    <property type="match status" value="4"/>
</dbReference>
<reference evidence="7" key="1">
    <citation type="journal article" date="2021" name="IMA Fungus">
        <title>Genomic characterization of three marine fungi, including Emericellopsis atlantica sp. nov. with signatures of a generalist lifestyle and marine biomass degradation.</title>
        <authorList>
            <person name="Hagestad O.C."/>
            <person name="Hou L."/>
            <person name="Andersen J.H."/>
            <person name="Hansen E.H."/>
            <person name="Altermark B."/>
            <person name="Li C."/>
            <person name="Kuhnert E."/>
            <person name="Cox R.J."/>
            <person name="Crous P.W."/>
            <person name="Spatafora J.W."/>
            <person name="Lail K."/>
            <person name="Amirebrahimi M."/>
            <person name="Lipzen A."/>
            <person name="Pangilinan J."/>
            <person name="Andreopoulos W."/>
            <person name="Hayes R.D."/>
            <person name="Ng V."/>
            <person name="Grigoriev I.V."/>
            <person name="Jackson S.A."/>
            <person name="Sutton T.D.S."/>
            <person name="Dobson A.D.W."/>
            <person name="Rama T."/>
        </authorList>
    </citation>
    <scope>NUCLEOTIDE SEQUENCE</scope>
    <source>
        <strain evidence="7">TRa3180A</strain>
    </source>
</reference>
<evidence type="ECO:0000313" key="7">
    <source>
        <dbReference type="EMBL" id="KAG9245127.1"/>
    </source>
</evidence>
<keyword evidence="8" id="KW-1185">Reference proteome</keyword>
<dbReference type="PANTHER" id="PTHR15651">
    <property type="entry name" value="ARMADILLO REPEAT-CONTAINING PROTEIN 8"/>
    <property type="match status" value="1"/>
</dbReference>
<evidence type="ECO:0000256" key="6">
    <source>
        <dbReference type="SAM" id="MobiDB-lite"/>
    </source>
</evidence>
<dbReference type="InterPro" id="IPR016024">
    <property type="entry name" value="ARM-type_fold"/>
</dbReference>
<name>A0A9P8CFR7_9HELO</name>
<keyword evidence="5" id="KW-0539">Nucleus</keyword>
<dbReference type="Proteomes" id="UP000887226">
    <property type="component" value="Unassembled WGS sequence"/>
</dbReference>
<dbReference type="GO" id="GO:0005634">
    <property type="term" value="C:nucleus"/>
    <property type="evidence" value="ECO:0007669"/>
    <property type="project" value="UniProtKB-SubCell"/>
</dbReference>
<feature type="region of interest" description="Disordered" evidence="6">
    <location>
        <begin position="360"/>
        <end position="380"/>
    </location>
</feature>
<comment type="caution">
    <text evidence="7">The sequence shown here is derived from an EMBL/GenBank/DDBJ whole genome shotgun (WGS) entry which is preliminary data.</text>
</comment>
<organism evidence="7 8">
    <name type="scientific">Calycina marina</name>
    <dbReference type="NCBI Taxonomy" id="1763456"/>
    <lineage>
        <taxon>Eukaryota</taxon>
        <taxon>Fungi</taxon>
        <taxon>Dikarya</taxon>
        <taxon>Ascomycota</taxon>
        <taxon>Pezizomycotina</taxon>
        <taxon>Leotiomycetes</taxon>
        <taxon>Helotiales</taxon>
        <taxon>Pezizellaceae</taxon>
        <taxon>Calycina</taxon>
    </lineage>
</organism>
<dbReference type="PANTHER" id="PTHR15651:SF7">
    <property type="entry name" value="ARMADILLO REPEAT-CONTAINING PROTEIN 8"/>
    <property type="match status" value="1"/>
</dbReference>
<feature type="compositionally biased region" description="Basic and acidic residues" evidence="6">
    <location>
        <begin position="600"/>
        <end position="614"/>
    </location>
</feature>
<dbReference type="GO" id="GO:0034657">
    <property type="term" value="C:GID complex"/>
    <property type="evidence" value="ECO:0007669"/>
    <property type="project" value="TreeGrafter"/>
</dbReference>
<dbReference type="OrthoDB" id="5559898at2759"/>
<comment type="subcellular location">
    <subcellularLocation>
        <location evidence="2">Cytoplasm</location>
    </subcellularLocation>
    <subcellularLocation>
        <location evidence="1">Nucleus</location>
    </subcellularLocation>
</comment>
<keyword evidence="3" id="KW-0963">Cytoplasm</keyword>
<keyword evidence="4" id="KW-0677">Repeat</keyword>
<sequence length="1106" mass="120123">MAQEWVSQLRKAKESFEQTPVLRALKNHLIGHPANKQAAVALGVLDPIVRLVYHKPTSKSDGRSQNHTLTEDELVRLQGLQVIASIAAGGAYFLPKLQSASVLPAILSNICPLSNPPQIVLASICTLSNLADAVVLASTTSPLSTIVLADALFSRQHLNSLCQILSQTPSSINVQCQMSTTASLLSRVCREERHQQSLASSGVLDALATQLVSFVVADGFVIPGADMLAHTEGLLEFFPVAAPCNANLSVILDAISVIIADSKLRASQLLYSPSMLAVFPSVVEKDFVANQNAHAAWKALSKANLNTQQTHLNAIDFLLPCIPSNQTKSVAQASAFPPLGTSTSSHNLSQSVRKYNGTSLPSWNDSPIPKGPAPTASTVLDAEDPESPLIAYLILILRSRRNSMERLMAASVLTILSRVGLTSKTRETALGLLVVPILVQMLEDPIPPAKSNDSATDLETAALDWIVKERAPAVLAMLITDSEYLQKAAFDAGVTNKLSKMLKISYDPVDMPMQTGSWTPHHTVDSGAMDLSQLGELYEPAYPPLLVHKLKVRESSLKAIAALVPFKDEYRKAIAEQGIIPYIVESLKSTPSKPMPKSGDATEKTTKGSVEKLPRGYGKNPVNIIVAACGAIRALSRSVSVLRTTLIDNGIAMPVFKLLKHRDIEIQIASTAAVCNLVTDISPMKDVVTESGVLKILCEHARSGNSKLRLNAVWALKHFVHGVSNDMKRTCLEELGQGWLVQLICDDTEDEALVRASDGESSAIGGDDLDEDAAMDQFEDTSDTGLHSSSVRPSSQPSSSRSKSIQQAEARLALLREAEANPAKKARNDDILVQEQGLDFIRNFIGGGGHGGMADTTEMIDYLFSSLGQDRVFGILASKLRPRIVNPFSRRNSFISETRVIPPQAEIIQAVAFILVHMAASIPRHRQLVISQTELLKLLVPQFNHPSIEVRLALCWLVANLTWLNDANDGHACATRANELIKLGFLTKLEMLEGDAELDVRERAKTALWQVKQARPRSSLTLADDHNADEARILDRPLREVPKEGRESRDDWPLSSDQMVRALEVNNALDLENQAILQGLGANDGTDGAWSSRIRIHLTRSSFHPL</sequence>
<protein>
    <submittedName>
        <fullName evidence="7">Armadillo-type protein</fullName>
    </submittedName>
</protein>
<dbReference type="GO" id="GO:0005737">
    <property type="term" value="C:cytoplasm"/>
    <property type="evidence" value="ECO:0007669"/>
    <property type="project" value="UniProtKB-SubCell"/>
</dbReference>
<evidence type="ECO:0000256" key="2">
    <source>
        <dbReference type="ARBA" id="ARBA00004496"/>
    </source>
</evidence>
<accession>A0A9P8CFR7</accession>
<dbReference type="InterPro" id="IPR000225">
    <property type="entry name" value="Armadillo"/>
</dbReference>
<dbReference type="InterPro" id="IPR038739">
    <property type="entry name" value="ARMC8/Vid28"/>
</dbReference>
<proteinExistence type="predicted"/>
<dbReference type="GO" id="GO:0043161">
    <property type="term" value="P:proteasome-mediated ubiquitin-dependent protein catabolic process"/>
    <property type="evidence" value="ECO:0007669"/>
    <property type="project" value="TreeGrafter"/>
</dbReference>
<evidence type="ECO:0000256" key="5">
    <source>
        <dbReference type="ARBA" id="ARBA00023242"/>
    </source>
</evidence>
<dbReference type="AlphaFoldDB" id="A0A9P8CFR7"/>
<dbReference type="SUPFAM" id="SSF48371">
    <property type="entry name" value="ARM repeat"/>
    <property type="match status" value="2"/>
</dbReference>
<evidence type="ECO:0000313" key="8">
    <source>
        <dbReference type="Proteomes" id="UP000887226"/>
    </source>
</evidence>
<evidence type="ECO:0000256" key="3">
    <source>
        <dbReference type="ARBA" id="ARBA00022490"/>
    </source>
</evidence>
<dbReference type="SMART" id="SM00185">
    <property type="entry name" value="ARM"/>
    <property type="match status" value="6"/>
</dbReference>
<feature type="region of interest" description="Disordered" evidence="6">
    <location>
        <begin position="590"/>
        <end position="614"/>
    </location>
</feature>
<feature type="region of interest" description="Disordered" evidence="6">
    <location>
        <begin position="780"/>
        <end position="803"/>
    </location>
</feature>
<gene>
    <name evidence="7" type="ORF">BJ878DRAFT_548897</name>
</gene>